<keyword evidence="3" id="KW-1185">Reference proteome</keyword>
<reference evidence="3" key="1">
    <citation type="journal article" date="2019" name="Curr. Biol.">
        <title>Genome Sequence of Striga asiatica Provides Insight into the Evolution of Plant Parasitism.</title>
        <authorList>
            <person name="Yoshida S."/>
            <person name="Kim S."/>
            <person name="Wafula E.K."/>
            <person name="Tanskanen J."/>
            <person name="Kim Y.M."/>
            <person name="Honaas L."/>
            <person name="Yang Z."/>
            <person name="Spallek T."/>
            <person name="Conn C.E."/>
            <person name="Ichihashi Y."/>
            <person name="Cheong K."/>
            <person name="Cui S."/>
            <person name="Der J.P."/>
            <person name="Gundlach H."/>
            <person name="Jiao Y."/>
            <person name="Hori C."/>
            <person name="Ishida J.K."/>
            <person name="Kasahara H."/>
            <person name="Kiba T."/>
            <person name="Kim M.S."/>
            <person name="Koo N."/>
            <person name="Laohavisit A."/>
            <person name="Lee Y.H."/>
            <person name="Lumba S."/>
            <person name="McCourt P."/>
            <person name="Mortimer J.C."/>
            <person name="Mutuku J.M."/>
            <person name="Nomura T."/>
            <person name="Sasaki-Sekimoto Y."/>
            <person name="Seto Y."/>
            <person name="Wang Y."/>
            <person name="Wakatake T."/>
            <person name="Sakakibara H."/>
            <person name="Demura T."/>
            <person name="Yamaguchi S."/>
            <person name="Yoneyama K."/>
            <person name="Manabe R.I."/>
            <person name="Nelson D.C."/>
            <person name="Schulman A.H."/>
            <person name="Timko M.P."/>
            <person name="dePamphilis C.W."/>
            <person name="Choi D."/>
            <person name="Shirasu K."/>
        </authorList>
    </citation>
    <scope>NUCLEOTIDE SEQUENCE [LARGE SCALE GENOMIC DNA]</scope>
    <source>
        <strain evidence="3">cv. UVA1</strain>
    </source>
</reference>
<name>A0A5A7PMJ0_STRAF</name>
<feature type="compositionally biased region" description="Basic and acidic residues" evidence="1">
    <location>
        <begin position="27"/>
        <end position="38"/>
    </location>
</feature>
<evidence type="ECO:0000256" key="1">
    <source>
        <dbReference type="SAM" id="MobiDB-lite"/>
    </source>
</evidence>
<feature type="compositionally biased region" description="Basic and acidic residues" evidence="1">
    <location>
        <begin position="72"/>
        <end position="91"/>
    </location>
</feature>
<feature type="region of interest" description="Disordered" evidence="1">
    <location>
        <begin position="25"/>
        <end position="155"/>
    </location>
</feature>
<dbReference type="EMBL" id="BKCP01004849">
    <property type="protein sequence ID" value="GER33980.1"/>
    <property type="molecule type" value="Genomic_DNA"/>
</dbReference>
<gene>
    <name evidence="2" type="ORF">STAS_10159</name>
</gene>
<dbReference type="Proteomes" id="UP000325081">
    <property type="component" value="Unassembled WGS sequence"/>
</dbReference>
<feature type="region of interest" description="Disordered" evidence="1">
    <location>
        <begin position="175"/>
        <end position="215"/>
    </location>
</feature>
<dbReference type="PANTHER" id="PTHR34660">
    <property type="entry name" value="MYB-LIKE PROTEIN X"/>
    <property type="match status" value="1"/>
</dbReference>
<accession>A0A5A7PMJ0</accession>
<feature type="compositionally biased region" description="Polar residues" evidence="1">
    <location>
        <begin position="175"/>
        <end position="186"/>
    </location>
</feature>
<protein>
    <submittedName>
        <fullName evidence="2">Uncharacterized protein</fullName>
    </submittedName>
</protein>
<proteinExistence type="predicted"/>
<feature type="compositionally biased region" description="Basic and acidic residues" evidence="1">
    <location>
        <begin position="189"/>
        <end position="200"/>
    </location>
</feature>
<dbReference type="AlphaFoldDB" id="A0A5A7PMJ0"/>
<dbReference type="PANTHER" id="PTHR34660:SF7">
    <property type="entry name" value="DNA LIGASE-LIKE PROTEIN"/>
    <property type="match status" value="1"/>
</dbReference>
<dbReference type="OrthoDB" id="778084at2759"/>
<feature type="compositionally biased region" description="Basic residues" evidence="1">
    <location>
        <begin position="39"/>
        <end position="64"/>
    </location>
</feature>
<sequence>MSRCFPFPPPGYTLSGARNEALIESIKLQKEKEKGRKEKKERRKEKKEKRKERKERRKEKKHKTNQNVGESDVQKHHVTKDESGIPKHDLGQKSFSEVLQKKKETENNQLEQSSLTEEHAHPVTLYVPSSSSESTENSKKRKRHSPPEDDTCSNGQVFLIRLPSTKQNELDDLVTEQQQPCSTSVRIDSPSKTDHEKDWPENFPNGTRSNDRDLNAKNGGENVCLTSLQKCDKIGDKANKPESVLSSMQKMDMQYQNLFKNLFPPQVDETWLCSDSLDWLLEGNIQRGQEIRAEKKPCSENVSLSCSRSSVSWPRVEYLPEVDVYALPFTVPY</sequence>
<organism evidence="2 3">
    <name type="scientific">Striga asiatica</name>
    <name type="common">Asiatic witchweed</name>
    <name type="synonym">Buchnera asiatica</name>
    <dbReference type="NCBI Taxonomy" id="4170"/>
    <lineage>
        <taxon>Eukaryota</taxon>
        <taxon>Viridiplantae</taxon>
        <taxon>Streptophyta</taxon>
        <taxon>Embryophyta</taxon>
        <taxon>Tracheophyta</taxon>
        <taxon>Spermatophyta</taxon>
        <taxon>Magnoliopsida</taxon>
        <taxon>eudicotyledons</taxon>
        <taxon>Gunneridae</taxon>
        <taxon>Pentapetalae</taxon>
        <taxon>asterids</taxon>
        <taxon>lamiids</taxon>
        <taxon>Lamiales</taxon>
        <taxon>Orobanchaceae</taxon>
        <taxon>Buchnereae</taxon>
        <taxon>Striga</taxon>
    </lineage>
</organism>
<comment type="caution">
    <text evidence="2">The sequence shown here is derived from an EMBL/GenBank/DDBJ whole genome shotgun (WGS) entry which is preliminary data.</text>
</comment>
<evidence type="ECO:0000313" key="2">
    <source>
        <dbReference type="EMBL" id="GER33980.1"/>
    </source>
</evidence>
<evidence type="ECO:0000313" key="3">
    <source>
        <dbReference type="Proteomes" id="UP000325081"/>
    </source>
</evidence>